<dbReference type="InterPro" id="IPR001202">
    <property type="entry name" value="WW_dom"/>
</dbReference>
<dbReference type="SUPFAM" id="SSF51045">
    <property type="entry name" value="WW domain"/>
    <property type="match status" value="1"/>
</dbReference>
<dbReference type="InterPro" id="IPR035979">
    <property type="entry name" value="RBD_domain_sf"/>
</dbReference>
<feature type="compositionally biased region" description="Low complexity" evidence="4">
    <location>
        <begin position="299"/>
        <end position="315"/>
    </location>
</feature>
<dbReference type="InterPro" id="IPR036020">
    <property type="entry name" value="WW_dom_sf"/>
</dbReference>
<dbReference type="SUPFAM" id="SSF55856">
    <property type="entry name" value="Cytochrome b5-like heme/steroid binding domain"/>
    <property type="match status" value="1"/>
</dbReference>
<evidence type="ECO:0000256" key="1">
    <source>
        <dbReference type="ARBA" id="ARBA00022737"/>
    </source>
</evidence>
<evidence type="ECO:0000313" key="7">
    <source>
        <dbReference type="EMBL" id="KAF4661833.1"/>
    </source>
</evidence>
<dbReference type="Gene3D" id="2.20.70.10">
    <property type="match status" value="1"/>
</dbReference>
<feature type="domain" description="RRM" evidence="6">
    <location>
        <begin position="107"/>
        <end position="187"/>
    </location>
</feature>
<dbReference type="PROSITE" id="PS50020">
    <property type="entry name" value="WW_DOMAIN_2"/>
    <property type="match status" value="1"/>
</dbReference>
<feature type="domain" description="WW" evidence="5">
    <location>
        <begin position="252"/>
        <end position="286"/>
    </location>
</feature>
<dbReference type="EMBL" id="JABANN010000339">
    <property type="protein sequence ID" value="KAF4661833.1"/>
    <property type="molecule type" value="Genomic_DNA"/>
</dbReference>
<feature type="compositionally biased region" description="Basic and acidic residues" evidence="4">
    <location>
        <begin position="807"/>
        <end position="820"/>
    </location>
</feature>
<dbReference type="SUPFAM" id="SSF54928">
    <property type="entry name" value="RNA-binding domain, RBD"/>
    <property type="match status" value="3"/>
</dbReference>
<dbReference type="Gene3D" id="3.30.70.330">
    <property type="match status" value="3"/>
</dbReference>
<reference evidence="7 8" key="1">
    <citation type="submission" date="2020-04" db="EMBL/GenBank/DDBJ databases">
        <title>Perkinsus olseni comparative genomics.</title>
        <authorList>
            <person name="Bogema D.R."/>
        </authorList>
    </citation>
    <scope>NUCLEOTIDE SEQUENCE [LARGE SCALE GENOMIC DNA]</scope>
    <source>
        <strain evidence="7">ATCC PRA-31</strain>
    </source>
</reference>
<evidence type="ECO:0000259" key="6">
    <source>
        <dbReference type="PROSITE" id="PS50102"/>
    </source>
</evidence>
<dbReference type="Pfam" id="PF00076">
    <property type="entry name" value="RRM_1"/>
    <property type="match status" value="3"/>
</dbReference>
<feature type="region of interest" description="Disordered" evidence="4">
    <location>
        <begin position="285"/>
        <end position="350"/>
    </location>
</feature>
<dbReference type="SMART" id="SM00456">
    <property type="entry name" value="WW"/>
    <property type="match status" value="1"/>
</dbReference>
<dbReference type="Proteomes" id="UP000572268">
    <property type="component" value="Unassembled WGS sequence"/>
</dbReference>
<evidence type="ECO:0000259" key="5">
    <source>
        <dbReference type="PROSITE" id="PS50020"/>
    </source>
</evidence>
<evidence type="ECO:0000256" key="4">
    <source>
        <dbReference type="SAM" id="MobiDB-lite"/>
    </source>
</evidence>
<comment type="caution">
    <text evidence="7">The sequence shown here is derived from an EMBL/GenBank/DDBJ whole genome shotgun (WGS) entry which is preliminary data.</text>
</comment>
<dbReference type="GO" id="GO:0003723">
    <property type="term" value="F:RNA binding"/>
    <property type="evidence" value="ECO:0007669"/>
    <property type="project" value="UniProtKB-UniRule"/>
</dbReference>
<evidence type="ECO:0000313" key="8">
    <source>
        <dbReference type="Proteomes" id="UP000572268"/>
    </source>
</evidence>
<proteinExistence type="predicted"/>
<evidence type="ECO:0000256" key="2">
    <source>
        <dbReference type="ARBA" id="ARBA00022884"/>
    </source>
</evidence>
<sequence length="978" mass="109804">MADSIRIPVRLFVGKLPVSWKEQNIRDLFEAYGEVQEVGLIRPKDNGKQQTGCAFVKFGAVHEAATAIKSLNGTYKADDACGFIQVQFANGEPERLGLPDDTEGFSQKLFVGNVPPATSNDELKQIFDEYGNVTEAYSLESKRASGNKAAFVRYSKKSDALNAIEALNDKYTFPAEPHPITVKCADTREQRLAHKQETDSHRFQGGGDRSFRTSDQGGFDRMPQMGGGPREGFQSRSGGYQPPPPPPAAAQPRRAGPWTEYLNHPDGRYYYHNSQTGQTQWEVPFEFQNMGPPPPPPQQQQQPQSGGFQQTPQSSNFGPGGGYGQMNLSQSGQQSGRAQQHPKNGPLGANIFVYNIPPEWRDADLAREFGSCGSISTTKVIVDNMTSQSKGYGFVSFNEVPSAVQAVRTMDGFATHTGKRLKVQIKKGEEEAAAQVMGLPLSQIRGNNPQEEAVLVTGAGTVRANGRYYKTDRASVEGVVMYRKPGTNLGLIYWEDGKWYIADCGEEFSPAGEDHLDFYSAVVGARKESVPDKRWEVEEDGIAPAPSINFGDDCAAKGSASMLMGKVKVDMRQNGGTFSDNLALDCRSAIALNPTFDSYFTLATILEKLDKKDEAFEAIAELGGAEWIKYGAPENYYVIEQRKEASELLGRVRDPTKEDIAYLCGILLDTRIHRFTDYILRVSKTLRELLDPQIGQGYYMDDADDSHDDDETEARAREYAKRQREFREHDGITVAHNMRMLYRNIDRFTFDTRDIALTRTKLFSAADAFRAFATPEAQRLDNKGVDATFKKFWQTDVQNDENPYESTESKVKDTDPEKEDKCPVIKNINESEDLEAEKDRQEAYRKRLWEGGRPWEVGEISLGTLHAHDCNAQLKLISVHGVVFDVSENLDKYAPDGEYFFFAGRDITWPLATSALNGEYADQFYNLTPEMRKKVYGWMEYYEKKYKVVGYLDKYHKEKEFPDPPPEDQQPEMECTIM</sequence>
<evidence type="ECO:0000256" key="3">
    <source>
        <dbReference type="PROSITE-ProRule" id="PRU00176"/>
    </source>
</evidence>
<keyword evidence="1" id="KW-0677">Repeat</keyword>
<organism evidence="7 8">
    <name type="scientific">Perkinsus olseni</name>
    <name type="common">Perkinsus atlanticus</name>
    <dbReference type="NCBI Taxonomy" id="32597"/>
    <lineage>
        <taxon>Eukaryota</taxon>
        <taxon>Sar</taxon>
        <taxon>Alveolata</taxon>
        <taxon>Perkinsozoa</taxon>
        <taxon>Perkinsea</taxon>
        <taxon>Perkinsida</taxon>
        <taxon>Perkinsidae</taxon>
        <taxon>Perkinsus</taxon>
    </lineage>
</organism>
<dbReference type="Pfam" id="PF00397">
    <property type="entry name" value="WW"/>
    <property type="match status" value="1"/>
</dbReference>
<dbReference type="SMART" id="SM00360">
    <property type="entry name" value="RRM"/>
    <property type="match status" value="3"/>
</dbReference>
<dbReference type="InterPro" id="IPR012677">
    <property type="entry name" value="Nucleotide-bd_a/b_plait_sf"/>
</dbReference>
<feature type="domain" description="RRM" evidence="6">
    <location>
        <begin position="9"/>
        <end position="91"/>
    </location>
</feature>
<name>A0A7J6LRI4_PEROL</name>
<feature type="region of interest" description="Disordered" evidence="4">
    <location>
        <begin position="959"/>
        <end position="978"/>
    </location>
</feature>
<dbReference type="SMART" id="SM01117">
    <property type="entry name" value="Cyt-b5"/>
    <property type="match status" value="1"/>
</dbReference>
<feature type="region of interest" description="Disordered" evidence="4">
    <location>
        <begin position="799"/>
        <end position="820"/>
    </location>
</feature>
<feature type="compositionally biased region" description="Basic and acidic residues" evidence="4">
    <location>
        <begin position="192"/>
        <end position="202"/>
    </location>
</feature>
<gene>
    <name evidence="7" type="ORF">FOL46_005552</name>
</gene>
<dbReference type="PANTHER" id="PTHR24012">
    <property type="entry name" value="RNA BINDING PROTEIN"/>
    <property type="match status" value="1"/>
</dbReference>
<dbReference type="AlphaFoldDB" id="A0A7J6LRI4"/>
<dbReference type="PROSITE" id="PS01159">
    <property type="entry name" value="WW_DOMAIN_1"/>
    <property type="match status" value="1"/>
</dbReference>
<dbReference type="InterPro" id="IPR001199">
    <property type="entry name" value="Cyt_B5-like_heme/steroid-bd"/>
</dbReference>
<dbReference type="PROSITE" id="PS50102">
    <property type="entry name" value="RRM"/>
    <property type="match status" value="3"/>
</dbReference>
<dbReference type="CDD" id="cd00201">
    <property type="entry name" value="WW"/>
    <property type="match status" value="1"/>
</dbReference>
<dbReference type="InterPro" id="IPR000504">
    <property type="entry name" value="RRM_dom"/>
</dbReference>
<accession>A0A7J6LRI4</accession>
<feature type="domain" description="RRM" evidence="6">
    <location>
        <begin position="349"/>
        <end position="428"/>
    </location>
</feature>
<dbReference type="Gene3D" id="3.10.120.10">
    <property type="entry name" value="Cytochrome b5-like heme/steroid binding domain"/>
    <property type="match status" value="1"/>
</dbReference>
<keyword evidence="2 3" id="KW-0694">RNA-binding</keyword>
<dbReference type="InterPro" id="IPR036400">
    <property type="entry name" value="Cyt_B5-like_heme/steroid_sf"/>
</dbReference>
<feature type="region of interest" description="Disordered" evidence="4">
    <location>
        <begin position="192"/>
        <end position="261"/>
    </location>
</feature>
<protein>
    <submittedName>
        <fullName evidence="7">Uncharacterized protein</fullName>
    </submittedName>
</protein>